<comment type="caution">
    <text evidence="13">The sequence shown here is derived from an EMBL/GenBank/DDBJ whole genome shotgun (WGS) entry which is preliminary data.</text>
</comment>
<feature type="compositionally biased region" description="Basic and acidic residues" evidence="11">
    <location>
        <begin position="1072"/>
        <end position="1087"/>
    </location>
</feature>
<feature type="region of interest" description="Disordered" evidence="11">
    <location>
        <begin position="787"/>
        <end position="820"/>
    </location>
</feature>
<evidence type="ECO:0000256" key="11">
    <source>
        <dbReference type="SAM" id="MobiDB-lite"/>
    </source>
</evidence>
<keyword evidence="3" id="KW-0812">Transmembrane</keyword>
<evidence type="ECO:0000256" key="4">
    <source>
        <dbReference type="ARBA" id="ARBA00022824"/>
    </source>
</evidence>
<feature type="domain" description="Sec20 C-terminal" evidence="12">
    <location>
        <begin position="186"/>
        <end position="277"/>
    </location>
</feature>
<evidence type="ECO:0000256" key="1">
    <source>
        <dbReference type="ARBA" id="ARBA00004163"/>
    </source>
</evidence>
<dbReference type="GO" id="GO:0006890">
    <property type="term" value="P:retrograde vesicle-mediated transport, Golgi to endoplasmic reticulum"/>
    <property type="evidence" value="ECO:0007669"/>
    <property type="project" value="InterPro"/>
</dbReference>
<dbReference type="InterPro" id="IPR005606">
    <property type="entry name" value="Sec20"/>
</dbReference>
<feature type="compositionally biased region" description="Low complexity" evidence="11">
    <location>
        <begin position="147"/>
        <end position="176"/>
    </location>
</feature>
<feature type="compositionally biased region" description="Acidic residues" evidence="11">
    <location>
        <begin position="357"/>
        <end position="374"/>
    </location>
</feature>
<feature type="compositionally biased region" description="Basic and acidic residues" evidence="11">
    <location>
        <begin position="687"/>
        <end position="703"/>
    </location>
</feature>
<keyword evidence="8" id="KW-0472">Membrane</keyword>
<evidence type="ECO:0000259" key="12">
    <source>
        <dbReference type="Pfam" id="PF03908"/>
    </source>
</evidence>
<feature type="compositionally biased region" description="Low complexity" evidence="11">
    <location>
        <begin position="623"/>
        <end position="641"/>
    </location>
</feature>
<feature type="compositionally biased region" description="Pro residues" evidence="11">
    <location>
        <begin position="20"/>
        <end position="31"/>
    </location>
</feature>
<keyword evidence="14" id="KW-1185">Reference proteome</keyword>
<feature type="compositionally biased region" description="Acidic residues" evidence="11">
    <location>
        <begin position="1192"/>
        <end position="1240"/>
    </location>
</feature>
<feature type="compositionally biased region" description="Basic and acidic residues" evidence="11">
    <location>
        <begin position="381"/>
        <end position="391"/>
    </location>
</feature>
<feature type="compositionally biased region" description="Acidic residues" evidence="11">
    <location>
        <begin position="402"/>
        <end position="413"/>
    </location>
</feature>
<feature type="region of interest" description="Disordered" evidence="11">
    <location>
        <begin position="350"/>
        <end position="569"/>
    </location>
</feature>
<dbReference type="GO" id="GO:0031201">
    <property type="term" value="C:SNARE complex"/>
    <property type="evidence" value="ECO:0007669"/>
    <property type="project" value="TreeGrafter"/>
</dbReference>
<keyword evidence="7 10" id="KW-0175">Coiled coil</keyword>
<evidence type="ECO:0000256" key="2">
    <source>
        <dbReference type="ARBA" id="ARBA00022448"/>
    </source>
</evidence>
<dbReference type="PANTHER" id="PTHR12825">
    <property type="entry name" value="BNIP1-RELATED"/>
    <property type="match status" value="1"/>
</dbReference>
<dbReference type="GO" id="GO:0005789">
    <property type="term" value="C:endoplasmic reticulum membrane"/>
    <property type="evidence" value="ECO:0007669"/>
    <property type="project" value="UniProtKB-SubCell"/>
</dbReference>
<keyword evidence="5" id="KW-0931">ER-Golgi transport</keyword>
<dbReference type="Pfam" id="PF03908">
    <property type="entry name" value="Sec20"/>
    <property type="match status" value="1"/>
</dbReference>
<feature type="compositionally biased region" description="Pro residues" evidence="11">
    <location>
        <begin position="427"/>
        <end position="447"/>
    </location>
</feature>
<dbReference type="Proteomes" id="UP000311382">
    <property type="component" value="Unassembled WGS sequence"/>
</dbReference>
<evidence type="ECO:0000256" key="6">
    <source>
        <dbReference type="ARBA" id="ARBA00022989"/>
    </source>
</evidence>
<feature type="region of interest" description="Disordered" evidence="11">
    <location>
        <begin position="578"/>
        <end position="597"/>
    </location>
</feature>
<dbReference type="EMBL" id="SOZI01000023">
    <property type="protein sequence ID" value="TNY22548.1"/>
    <property type="molecule type" value="Genomic_DNA"/>
</dbReference>
<feature type="compositionally biased region" description="Acidic residues" evidence="11">
    <location>
        <begin position="1024"/>
        <end position="1039"/>
    </location>
</feature>
<feature type="compositionally biased region" description="Low complexity" evidence="11">
    <location>
        <begin position="414"/>
        <end position="426"/>
    </location>
</feature>
<dbReference type="STRING" id="5288.A0A5C5G0D4"/>
<feature type="region of interest" description="Disordered" evidence="11">
    <location>
        <begin position="606"/>
        <end position="646"/>
    </location>
</feature>
<dbReference type="OrthoDB" id="46868at2759"/>
<feature type="region of interest" description="Disordered" evidence="11">
    <location>
        <begin position="836"/>
        <end position="1247"/>
    </location>
</feature>
<evidence type="ECO:0000256" key="5">
    <source>
        <dbReference type="ARBA" id="ARBA00022892"/>
    </source>
</evidence>
<feature type="compositionally biased region" description="Basic and acidic residues" evidence="11">
    <location>
        <begin position="1180"/>
        <end position="1191"/>
    </location>
</feature>
<organism evidence="13 14">
    <name type="scientific">Rhodotorula diobovata</name>
    <dbReference type="NCBI Taxonomy" id="5288"/>
    <lineage>
        <taxon>Eukaryota</taxon>
        <taxon>Fungi</taxon>
        <taxon>Dikarya</taxon>
        <taxon>Basidiomycota</taxon>
        <taxon>Pucciniomycotina</taxon>
        <taxon>Microbotryomycetes</taxon>
        <taxon>Sporidiobolales</taxon>
        <taxon>Sporidiobolaceae</taxon>
        <taxon>Rhodotorula</taxon>
    </lineage>
</organism>
<dbReference type="InterPro" id="IPR056173">
    <property type="entry name" value="Sec20_C"/>
</dbReference>
<reference evidence="13 14" key="1">
    <citation type="submission" date="2019-03" db="EMBL/GenBank/DDBJ databases">
        <title>Rhodosporidium diobovatum UCD-FST 08-225 genome sequencing, assembly, and annotation.</title>
        <authorList>
            <person name="Fakankun I.U."/>
            <person name="Fristensky B."/>
            <person name="Levin D.B."/>
        </authorList>
    </citation>
    <scope>NUCLEOTIDE SEQUENCE [LARGE SCALE GENOMIC DNA]</scope>
    <source>
        <strain evidence="13 14">UCD-FST 08-225</strain>
    </source>
</reference>
<feature type="compositionally biased region" description="Acidic residues" evidence="11">
    <location>
        <begin position="1052"/>
        <end position="1071"/>
    </location>
</feature>
<keyword evidence="4" id="KW-0256">Endoplasmic reticulum</keyword>
<proteinExistence type="inferred from homology"/>
<evidence type="ECO:0000256" key="8">
    <source>
        <dbReference type="ARBA" id="ARBA00023136"/>
    </source>
</evidence>
<accession>A0A5C5G0D4</accession>
<feature type="region of interest" description="Disordered" evidence="11">
    <location>
        <begin position="1"/>
        <end position="35"/>
    </location>
</feature>
<evidence type="ECO:0000313" key="14">
    <source>
        <dbReference type="Proteomes" id="UP000311382"/>
    </source>
</evidence>
<evidence type="ECO:0000256" key="10">
    <source>
        <dbReference type="SAM" id="Coils"/>
    </source>
</evidence>
<feature type="compositionally biased region" description="Pro residues" evidence="11">
    <location>
        <begin position="1"/>
        <end position="10"/>
    </location>
</feature>
<dbReference type="GO" id="GO:0005484">
    <property type="term" value="F:SNAP receptor activity"/>
    <property type="evidence" value="ECO:0007669"/>
    <property type="project" value="InterPro"/>
</dbReference>
<dbReference type="AlphaFoldDB" id="A0A5C5G0D4"/>
<evidence type="ECO:0000256" key="9">
    <source>
        <dbReference type="ARBA" id="ARBA00037934"/>
    </source>
</evidence>
<comment type="subcellular location">
    <subcellularLocation>
        <location evidence="1">Endoplasmic reticulum membrane</location>
        <topology evidence="1">Single-pass type IV membrane protein</topology>
    </subcellularLocation>
</comment>
<evidence type="ECO:0000256" key="3">
    <source>
        <dbReference type="ARBA" id="ARBA00022692"/>
    </source>
</evidence>
<name>A0A5C5G0D4_9BASI</name>
<keyword evidence="6" id="KW-1133">Transmembrane helix</keyword>
<evidence type="ECO:0000256" key="7">
    <source>
        <dbReference type="ARBA" id="ARBA00023054"/>
    </source>
</evidence>
<feature type="compositionally biased region" description="Low complexity" evidence="11">
    <location>
        <begin position="857"/>
        <end position="875"/>
    </location>
</feature>
<feature type="compositionally biased region" description="Basic and acidic residues" evidence="11">
    <location>
        <begin position="547"/>
        <end position="564"/>
    </location>
</feature>
<feature type="region of interest" description="Disordered" evidence="11">
    <location>
        <begin position="147"/>
        <end position="182"/>
    </location>
</feature>
<evidence type="ECO:0000313" key="13">
    <source>
        <dbReference type="EMBL" id="TNY22548.1"/>
    </source>
</evidence>
<gene>
    <name evidence="13" type="ORF">DMC30DRAFT_414969</name>
</gene>
<protein>
    <recommendedName>
        <fullName evidence="12">Sec20 C-terminal domain-containing protein</fullName>
    </recommendedName>
</protein>
<feature type="compositionally biased region" description="Acidic residues" evidence="11">
    <location>
        <begin position="972"/>
        <end position="996"/>
    </location>
</feature>
<comment type="similarity">
    <text evidence="9">Belongs to the SEC20 family.</text>
</comment>
<sequence length="1247" mass="130997">MQVRPPPAHTPDPRKARAPLHPPPPPPPLPPHLDDLRESLLRKLDDLDNYQVPQLAQCQGPLSFHHELAAAVCAELARCRRDAEEFKLEVDDLERARDRAAAAEHVNALQQRIDSSTKLYRQAVVASKRQIDAYGHLAARDELLAPSAGAGSSGRGSPSPYGGQGASAGRARSPGPNQSADDALMSATSDVTEGLRRTLQLMQQEVDRSLVSNELLESQTKTMELTSNQYSTLSSLLHTSRALITALERSAILDRLVLFGAFAFFIAVCAHIFKKRVIDRGVHVLGAVGSVLGAVSRRAASAGAAEAVGEVAERAGEAVKDEAKGEIARAAAAAGALAGAAWRRAEKLRERAFPRPEEDEEEDAATLQEEEEEVAQGVVPRLDEGDARVRAEPVQPPASLADDLEEAEDDETFFDAPEPSVAAPSPAVEPTPTPIPEPAPPSAPAPPREPEPEPASQPRLNDPLSVSAAAPASHDVPTAAAPPPAPPSAADAPETIALRQPHPPVPSTDAPSEVEFVPAAAAGTPAPEDEDEGLVPVQPASEEGDDSDRVFRPLERLRPTRPDLDAQLGDVQGVVDAHASAGERNAEEAVEEEDAVPIVERDAALELELEHDPVAPAEQSLTAPAPSDVPSSSSKQVVDDQAAPEPVTLPIDLDAHVDADVLAAVDASAAEARIAEAHAGGEGGTRVPEREELREGGLPRVELDDAGAGARGDEGQVEEMRLPVDLDKEQTVWEREGEEADRSATAAAEEQSDESLLDEMLDAQLGSTFGGVVSQGGAAWYETDAPAAALSPAEAEDAEAAERDLHAAASEGAAQLPVDEAPAAYADFPLNDASAVLGASEGDSATEIPQEAPTPPSTAATTAEPTLAATPATAADEGDGALSATPEPPVSAAPERPTESAGAAVREDDPDEARDEAAPPAAEAEESVGAAQPSSTGVATAETEVEAEAAQTLAPASSRQDEAEEVPMAAEDREEPLEEEHESIDELDDAELEVDSPGEVGVAALERADEEDVPSVDPPLSDAHDDDNDGDARETDEELPIQLVDVEAAGPSDDDDDEPASQGDYELDLEERDLPAHGAEDTERLEDLPLSTEAPAPSPDEGEDDSGEYAVDVDMLDAELANSDVVFPDPSIDEDDTSSSAHYDDEGNNVDNNDDGAVFESAADEAVAQHVGEQAPAPGHDADEALHRAEDILDELEHEEEGYDEGAEDGLDAYEGEGEGGEEEDPHWQEEEEEEEEEETPAPRDEL</sequence>
<keyword evidence="2" id="KW-0813">Transport</keyword>
<feature type="region of interest" description="Disordered" evidence="11">
    <location>
        <begin position="675"/>
        <end position="754"/>
    </location>
</feature>
<dbReference type="PANTHER" id="PTHR12825:SF0">
    <property type="entry name" value="VESICLE TRANSPORT PROTEIN SEC20"/>
    <property type="match status" value="1"/>
</dbReference>
<feature type="coiled-coil region" evidence="10">
    <location>
        <begin position="76"/>
        <end position="103"/>
    </location>
</feature>
<feature type="compositionally biased region" description="Basic and acidic residues" evidence="11">
    <location>
        <begin position="711"/>
        <end position="735"/>
    </location>
</feature>